<sequence>MVVITEFKSNRVNNNMSDICKNCSTPVSGKYCSNCGQSTATARINFHYIIHEIQHSIFHVDRGILHTIKELITRPGDSIREYLSGKRITHFKPFSFILILGTIYGFICFFLKVYPENSFAYLQTNAAANNYSQLVFDWMYGHYSFVMLAFIPFYALASYIVFKKSGYNFVEFLVINSYIVGMQILILILTYPIYYFTLSIWGVLLTFLFCYLYQFWVYIQLFGKSSPIKTVCKTLISMVLSFLFVVIASSLVTFVFIFINHR</sequence>
<comment type="caution">
    <text evidence="2">The sequence shown here is derived from an EMBL/GenBank/DDBJ whole genome shotgun (WGS) entry which is preliminary data.</text>
</comment>
<dbReference type="Proteomes" id="UP000298285">
    <property type="component" value="Unassembled WGS sequence"/>
</dbReference>
<gene>
    <name evidence="2" type="ORF">E4T88_14580</name>
</gene>
<protein>
    <submittedName>
        <fullName evidence="2">DUF3667 domain-containing protein</fullName>
    </submittedName>
</protein>
<dbReference type="EMBL" id="SPPK01000005">
    <property type="protein sequence ID" value="TFU87317.1"/>
    <property type="molecule type" value="Genomic_DNA"/>
</dbReference>
<reference evidence="2 3" key="1">
    <citation type="submission" date="2019-03" db="EMBL/GenBank/DDBJ databases">
        <title>Diversity of the mouse oral microbiome.</title>
        <authorList>
            <person name="Joseph S."/>
            <person name="Aduse-Opoku J."/>
            <person name="Curtis M."/>
            <person name="Wade W."/>
            <person name="Hashim A."/>
        </authorList>
    </citation>
    <scope>NUCLEOTIDE SEQUENCE [LARGE SCALE GENOMIC DNA]</scope>
    <source>
        <strain evidence="2 3">P11</strain>
    </source>
</reference>
<proteinExistence type="predicted"/>
<organism evidence="2 3">
    <name type="scientific">Dysgonomonas mossii</name>
    <dbReference type="NCBI Taxonomy" id="163665"/>
    <lineage>
        <taxon>Bacteria</taxon>
        <taxon>Pseudomonadati</taxon>
        <taxon>Bacteroidota</taxon>
        <taxon>Bacteroidia</taxon>
        <taxon>Bacteroidales</taxon>
        <taxon>Dysgonomonadaceae</taxon>
        <taxon>Dysgonomonas</taxon>
    </lineage>
</organism>
<dbReference type="Pfam" id="PF12412">
    <property type="entry name" value="DUF3667"/>
    <property type="match status" value="1"/>
</dbReference>
<feature type="transmembrane region" description="Helical" evidence="1">
    <location>
        <begin position="235"/>
        <end position="259"/>
    </location>
</feature>
<dbReference type="AlphaFoldDB" id="A0A4Y9IIY7"/>
<keyword evidence="1" id="KW-1133">Transmembrane helix</keyword>
<keyword evidence="1" id="KW-0472">Membrane</keyword>
<evidence type="ECO:0000313" key="2">
    <source>
        <dbReference type="EMBL" id="TFU87317.1"/>
    </source>
</evidence>
<feature type="transmembrane region" description="Helical" evidence="1">
    <location>
        <begin position="140"/>
        <end position="162"/>
    </location>
</feature>
<dbReference type="OrthoDB" id="1315649at2"/>
<feature type="transmembrane region" description="Helical" evidence="1">
    <location>
        <begin position="169"/>
        <end position="194"/>
    </location>
</feature>
<dbReference type="InterPro" id="IPR022134">
    <property type="entry name" value="DUF3667"/>
</dbReference>
<keyword evidence="1" id="KW-0812">Transmembrane</keyword>
<accession>A0A4Y9IIY7</accession>
<feature type="transmembrane region" description="Helical" evidence="1">
    <location>
        <begin position="200"/>
        <end position="223"/>
    </location>
</feature>
<evidence type="ECO:0000313" key="3">
    <source>
        <dbReference type="Proteomes" id="UP000298285"/>
    </source>
</evidence>
<name>A0A4Y9IIY7_9BACT</name>
<feature type="transmembrane region" description="Helical" evidence="1">
    <location>
        <begin position="94"/>
        <end position="114"/>
    </location>
</feature>
<evidence type="ECO:0000256" key="1">
    <source>
        <dbReference type="SAM" id="Phobius"/>
    </source>
</evidence>